<comment type="pathway">
    <text evidence="1 10">Amino-acid biosynthesis; L-histidine biosynthesis; L-histidine from 5-phospho-alpha-D-ribose 1-diphosphate: step 5/9.</text>
</comment>
<dbReference type="Proteomes" id="UP000738126">
    <property type="component" value="Unassembled WGS sequence"/>
</dbReference>
<dbReference type="InterPro" id="IPR010139">
    <property type="entry name" value="Imidazole-glycPsynth_HisH"/>
</dbReference>
<evidence type="ECO:0000256" key="10">
    <source>
        <dbReference type="HAMAP-Rule" id="MF_00278"/>
    </source>
</evidence>
<name>A0ABS1E713_9GAMM</name>
<keyword evidence="13" id="KW-1185">Reference proteome</keyword>
<dbReference type="InterPro" id="IPR017926">
    <property type="entry name" value="GATASE"/>
</dbReference>
<comment type="catalytic activity">
    <reaction evidence="9 10">
        <text>L-glutamine + H2O = L-glutamate + NH4(+)</text>
        <dbReference type="Rhea" id="RHEA:15889"/>
        <dbReference type="ChEBI" id="CHEBI:15377"/>
        <dbReference type="ChEBI" id="CHEBI:28938"/>
        <dbReference type="ChEBI" id="CHEBI:29985"/>
        <dbReference type="ChEBI" id="CHEBI:58359"/>
        <dbReference type="EC" id="3.5.1.2"/>
    </reaction>
</comment>
<evidence type="ECO:0000256" key="4">
    <source>
        <dbReference type="ARBA" id="ARBA00022801"/>
    </source>
</evidence>
<comment type="function">
    <text evidence="10">IGPS catalyzes the conversion of PRFAR and glutamine to IGP, AICAR and glutamate. The HisH subunit catalyzes the hydrolysis of glutamine to glutamate and ammonia as part of the synthesis of IGP and AICAR. The resulting ammonia molecule is channeled to the active site of HisF.</text>
</comment>
<feature type="domain" description="Glutamine amidotransferase" evidence="11">
    <location>
        <begin position="5"/>
        <end position="208"/>
    </location>
</feature>
<dbReference type="InterPro" id="IPR029062">
    <property type="entry name" value="Class_I_gatase-like"/>
</dbReference>
<dbReference type="CDD" id="cd01748">
    <property type="entry name" value="GATase1_IGP_Synthase"/>
    <property type="match status" value="1"/>
</dbReference>
<dbReference type="EC" id="3.5.1.2" evidence="10"/>
<evidence type="ECO:0000313" key="12">
    <source>
        <dbReference type="EMBL" id="MBK1726977.1"/>
    </source>
</evidence>
<reference evidence="12 13" key="1">
    <citation type="journal article" date="2020" name="Microorganisms">
        <title>Osmotic Adaptation and Compatible Solute Biosynthesis of Phototrophic Bacteria as Revealed from Genome Analyses.</title>
        <authorList>
            <person name="Imhoff J.F."/>
            <person name="Rahn T."/>
            <person name="Kunzel S."/>
            <person name="Keller A."/>
            <person name="Neulinger S.C."/>
        </authorList>
    </citation>
    <scope>NUCLEOTIDE SEQUENCE [LARGE SCALE GENOMIC DNA]</scope>
    <source>
        <strain evidence="12 13">DSM 15116</strain>
    </source>
</reference>
<sequence length="217" mass="23137">MARVVVVDYGMGNLRSVYRALLAAGADADAVAVSADPEAVRAAERVVLPGVGAMGDCMAELERLGLRAAVREAAASKPFLGVCLGMQALLGRSDESGGVAGLGIVPGRAVRFPDGERDAAGRPLKVPHMGWSRVAQRCSHPLWAGIADGEWFYFVHSYYALADDARAVAGEAEHGRRFAAALAAGPCFAVQFHPEKSQAAGLRLYRNFLDWDGRWRD</sequence>
<proteinExistence type="inferred from homology"/>
<dbReference type="EC" id="4.3.2.10" evidence="10"/>
<comment type="catalytic activity">
    <reaction evidence="8 10">
        <text>5-[(5-phospho-1-deoxy-D-ribulos-1-ylimino)methylamino]-1-(5-phospho-beta-D-ribosyl)imidazole-4-carboxamide + L-glutamine = D-erythro-1-(imidazol-4-yl)glycerol 3-phosphate + 5-amino-1-(5-phospho-beta-D-ribosyl)imidazole-4-carboxamide + L-glutamate + H(+)</text>
        <dbReference type="Rhea" id="RHEA:24793"/>
        <dbReference type="ChEBI" id="CHEBI:15378"/>
        <dbReference type="ChEBI" id="CHEBI:29985"/>
        <dbReference type="ChEBI" id="CHEBI:58278"/>
        <dbReference type="ChEBI" id="CHEBI:58359"/>
        <dbReference type="ChEBI" id="CHEBI:58475"/>
        <dbReference type="ChEBI" id="CHEBI:58525"/>
        <dbReference type="EC" id="4.3.2.10"/>
    </reaction>
</comment>
<dbReference type="HAMAP" id="MF_00278">
    <property type="entry name" value="HisH"/>
    <property type="match status" value="1"/>
</dbReference>
<dbReference type="PIRSF" id="PIRSF000495">
    <property type="entry name" value="Amidotransf_hisH"/>
    <property type="match status" value="1"/>
</dbReference>
<keyword evidence="7 10" id="KW-0456">Lyase</keyword>
<feature type="active site" evidence="10">
    <location>
        <position position="193"/>
    </location>
</feature>
<dbReference type="PROSITE" id="PS51273">
    <property type="entry name" value="GATASE_TYPE_1"/>
    <property type="match status" value="1"/>
</dbReference>
<keyword evidence="3 10" id="KW-0028">Amino-acid biosynthesis</keyword>
<dbReference type="Gene3D" id="3.40.50.880">
    <property type="match status" value="1"/>
</dbReference>
<comment type="subcellular location">
    <subcellularLocation>
        <location evidence="10">Cytoplasm</location>
    </subcellularLocation>
</comment>
<keyword evidence="5 10" id="KW-0315">Glutamine amidotransferase</keyword>
<keyword evidence="4 10" id="KW-0378">Hydrolase</keyword>
<organism evidence="12 13">
    <name type="scientific">Halorhodospira neutriphila</name>
    <dbReference type="NCBI Taxonomy" id="168379"/>
    <lineage>
        <taxon>Bacteria</taxon>
        <taxon>Pseudomonadati</taxon>
        <taxon>Pseudomonadota</taxon>
        <taxon>Gammaproteobacteria</taxon>
        <taxon>Chromatiales</taxon>
        <taxon>Ectothiorhodospiraceae</taxon>
        <taxon>Halorhodospira</taxon>
    </lineage>
</organism>
<gene>
    <name evidence="10 12" type="primary">hisH</name>
    <name evidence="12" type="ORF">CKO13_08070</name>
</gene>
<keyword evidence="6 10" id="KW-0368">Histidine biosynthesis</keyword>
<feature type="active site" description="Nucleophile" evidence="10">
    <location>
        <position position="83"/>
    </location>
</feature>
<evidence type="ECO:0000256" key="1">
    <source>
        <dbReference type="ARBA" id="ARBA00005091"/>
    </source>
</evidence>
<dbReference type="PANTHER" id="PTHR42701">
    <property type="entry name" value="IMIDAZOLE GLYCEROL PHOSPHATE SYNTHASE SUBUNIT HISH"/>
    <property type="match status" value="1"/>
</dbReference>
<evidence type="ECO:0000256" key="3">
    <source>
        <dbReference type="ARBA" id="ARBA00022605"/>
    </source>
</evidence>
<evidence type="ECO:0000256" key="5">
    <source>
        <dbReference type="ARBA" id="ARBA00022962"/>
    </source>
</evidence>
<protein>
    <recommendedName>
        <fullName evidence="10">Imidazole glycerol phosphate synthase subunit HisH</fullName>
        <ecNumber evidence="10">4.3.2.10</ecNumber>
    </recommendedName>
    <alternativeName>
        <fullName evidence="10">IGP synthase glutaminase subunit</fullName>
        <ecNumber evidence="10">3.5.1.2</ecNumber>
    </alternativeName>
    <alternativeName>
        <fullName evidence="10">IGP synthase subunit HisH</fullName>
    </alternativeName>
    <alternativeName>
        <fullName evidence="10">ImGP synthase subunit HisH</fullName>
        <shortName evidence="10">IGPS subunit HisH</shortName>
    </alternativeName>
</protein>
<dbReference type="NCBIfam" id="TIGR01855">
    <property type="entry name" value="IMP_synth_hisH"/>
    <property type="match status" value="1"/>
</dbReference>
<evidence type="ECO:0000256" key="8">
    <source>
        <dbReference type="ARBA" id="ARBA00047838"/>
    </source>
</evidence>
<dbReference type="SUPFAM" id="SSF52317">
    <property type="entry name" value="Class I glutamine amidotransferase-like"/>
    <property type="match status" value="1"/>
</dbReference>
<dbReference type="PANTHER" id="PTHR42701:SF2">
    <property type="entry name" value="IMIDAZOLE GLYCEROL PHOSPHATE SYNTHASE SUBUNIT HISH 1"/>
    <property type="match status" value="1"/>
</dbReference>
<evidence type="ECO:0000313" key="13">
    <source>
        <dbReference type="Proteomes" id="UP000738126"/>
    </source>
</evidence>
<evidence type="ECO:0000259" key="11">
    <source>
        <dbReference type="Pfam" id="PF00117"/>
    </source>
</evidence>
<evidence type="ECO:0000256" key="7">
    <source>
        <dbReference type="ARBA" id="ARBA00023239"/>
    </source>
</evidence>
<keyword evidence="2 10" id="KW-0963">Cytoplasm</keyword>
<evidence type="ECO:0000256" key="6">
    <source>
        <dbReference type="ARBA" id="ARBA00023102"/>
    </source>
</evidence>
<dbReference type="Pfam" id="PF00117">
    <property type="entry name" value="GATase"/>
    <property type="match status" value="1"/>
</dbReference>
<comment type="subunit">
    <text evidence="10">Heterodimer of HisH and HisF.</text>
</comment>
<accession>A0ABS1E713</accession>
<feature type="active site" evidence="10">
    <location>
        <position position="195"/>
    </location>
</feature>
<dbReference type="RefSeq" id="WP_200259299.1">
    <property type="nucleotide sequence ID" value="NZ_NRSH01000085.1"/>
</dbReference>
<dbReference type="EMBL" id="NRSH01000085">
    <property type="protein sequence ID" value="MBK1726977.1"/>
    <property type="molecule type" value="Genomic_DNA"/>
</dbReference>
<evidence type="ECO:0000256" key="9">
    <source>
        <dbReference type="ARBA" id="ARBA00049534"/>
    </source>
</evidence>
<comment type="caution">
    <text evidence="12">The sequence shown here is derived from an EMBL/GenBank/DDBJ whole genome shotgun (WGS) entry which is preliminary data.</text>
</comment>
<evidence type="ECO:0000256" key="2">
    <source>
        <dbReference type="ARBA" id="ARBA00022490"/>
    </source>
</evidence>